<feature type="compositionally biased region" description="Low complexity" evidence="1">
    <location>
        <begin position="489"/>
        <end position="509"/>
    </location>
</feature>
<feature type="region of interest" description="Disordered" evidence="1">
    <location>
        <begin position="150"/>
        <end position="244"/>
    </location>
</feature>
<proteinExistence type="predicted"/>
<protein>
    <recommendedName>
        <fullName evidence="2">DUF4592 domain-containing protein</fullName>
    </recommendedName>
</protein>
<comment type="caution">
    <text evidence="3">The sequence shown here is derived from an EMBL/GenBank/DDBJ whole genome shotgun (WGS) entry which is preliminary data.</text>
</comment>
<feature type="compositionally biased region" description="Basic and acidic residues" evidence="1">
    <location>
        <begin position="512"/>
        <end position="543"/>
    </location>
</feature>
<dbReference type="EMBL" id="JAHFZB010000027">
    <property type="protein sequence ID" value="KAK6473811.1"/>
    <property type="molecule type" value="Genomic_DNA"/>
</dbReference>
<feature type="compositionally biased region" description="Polar residues" evidence="1">
    <location>
        <begin position="920"/>
        <end position="941"/>
    </location>
</feature>
<feature type="compositionally biased region" description="Basic and acidic residues" evidence="1">
    <location>
        <begin position="290"/>
        <end position="332"/>
    </location>
</feature>
<gene>
    <name evidence="3" type="ORF">HHUSO_G27317</name>
</gene>
<evidence type="ECO:0000256" key="1">
    <source>
        <dbReference type="SAM" id="MobiDB-lite"/>
    </source>
</evidence>
<feature type="region of interest" description="Disordered" evidence="1">
    <location>
        <begin position="51"/>
        <end position="108"/>
    </location>
</feature>
<feature type="region of interest" description="Disordered" evidence="1">
    <location>
        <begin position="440"/>
        <end position="690"/>
    </location>
</feature>
<sequence>MAGLYSCLRGKNEFSIMASGLPDAGRRLEPMEKAEECPGKKKSKFQTFKNFFVKKRKEPPAPDGESVLKQSRSSDNVSNPDQAEVLSDSEEYETGSKGSMGNKALSHDSVFVSDKPSLEANDGLVSSQENIPGKVKSLQFQLQQAIRMDSPLAVTPGKKCDDGGALSEDDGLPKSPPEISTLHTVLTGSTHRSSNPVQRHSSLSLEGTDSEDDEQAGNDASSSLASPLASPGRAPLPADFSSPATTLACLDNSVAKHRIAVKHKACARRRPARRGVLGCLKPKSYTGKVLKKEDKQRYNTRIAEESTDQNKEEAGLVTQHEDTEEHNFKLKETTSVQSQAAAQSRTSEETTASPIRHSEPPSTLGSSEQQQHHPSNPAPEWKDVSESCIPPPLESGPEVQEGSPAEPCVPANVCESSIPHDLSSTLTCVQDISFGDGVTEAKCKPAEDEEPRSFSEEVPNSYEGPLSSTCVLEPEAATLETDSSVEGTNSGALEESSESGSSNCEPSLSKLIDTEAHPTPEEQAEQKEALKKDPETKFDDNKDVAGATEDSAKADNEALSGLQIEEDLMLKDDTKTEAEPETEDTRRAKLASGEDDILVTEDSDSVQHSVQVLKSTAEQSIQSLQDNSPPSQPASESLPLTNPNLHKALAANSDEPFSKADKPAADACLKQDLKREQQTHFSVGQKQISSSASKARFTIAPAWQRSLSGGTQQKDTNFLSPIVPESFEEVKDSNNKCTDITMETSPAEKPEVPAVPDRGQVPSAHPVLKVHPSREAPSSDNPFGIRLRRTLALLKYSCESLAEPVTAALTAEPAVCSNEVVKAPQVDSTGSKPALPKKPEISEENAVLCSKTSERTGGRSASPTWVTVAKQKQRVHQEHAVSREPSLEETADRNPSAEKDVSLRQTPLPVSLSSEKNESTKLSCSTVTAGSCSSEMSQHATLEQEEKRSSASSPEAFCQHSRFPG</sequence>
<feature type="compositionally biased region" description="Polar residues" evidence="1">
    <location>
        <begin position="679"/>
        <end position="690"/>
    </location>
</feature>
<feature type="compositionally biased region" description="Basic and acidic residues" evidence="1">
    <location>
        <begin position="656"/>
        <end position="678"/>
    </location>
</feature>
<feature type="compositionally biased region" description="Polar residues" evidence="1">
    <location>
        <begin position="735"/>
        <end position="744"/>
    </location>
</feature>
<dbReference type="PANTHER" id="PTHR47743:SF2">
    <property type="entry name" value="ACROSOMAL PROTEIN KIAA1210"/>
    <property type="match status" value="1"/>
</dbReference>
<evidence type="ECO:0000259" key="2">
    <source>
        <dbReference type="Pfam" id="PF15262"/>
    </source>
</evidence>
<reference evidence="3 4" key="1">
    <citation type="submission" date="2021-05" db="EMBL/GenBank/DDBJ databases">
        <authorList>
            <person name="Zahm M."/>
            <person name="Klopp C."/>
            <person name="Cabau C."/>
            <person name="Kuhl H."/>
            <person name="Suciu R."/>
            <person name="Ciorpac M."/>
            <person name="Holostenco D."/>
            <person name="Gessner J."/>
            <person name="Wuertz S."/>
            <person name="Hohne C."/>
            <person name="Stock M."/>
            <person name="Gislard M."/>
            <person name="Lluch J."/>
            <person name="Milhes M."/>
            <person name="Lampietro C."/>
            <person name="Lopez Roques C."/>
            <person name="Donnadieu C."/>
            <person name="Du K."/>
            <person name="Schartl M."/>
            <person name="Guiguen Y."/>
        </authorList>
    </citation>
    <scope>NUCLEOTIDE SEQUENCE [LARGE SCALE GENOMIC DNA]</scope>
    <source>
        <strain evidence="3">Hh-F2</strain>
        <tissue evidence="3">Blood</tissue>
    </source>
</reference>
<feature type="compositionally biased region" description="Acidic residues" evidence="1">
    <location>
        <begin position="593"/>
        <end position="604"/>
    </location>
</feature>
<feature type="region of interest" description="Disordered" evidence="1">
    <location>
        <begin position="284"/>
        <end position="415"/>
    </location>
</feature>
<feature type="compositionally biased region" description="Polar residues" evidence="1">
    <location>
        <begin position="68"/>
        <end position="81"/>
    </location>
</feature>
<feature type="compositionally biased region" description="Polar residues" evidence="1">
    <location>
        <begin position="606"/>
        <end position="644"/>
    </location>
</feature>
<feature type="region of interest" description="Disordered" evidence="1">
    <location>
        <begin position="824"/>
        <end position="965"/>
    </location>
</feature>
<keyword evidence="4" id="KW-1185">Reference proteome</keyword>
<evidence type="ECO:0000313" key="4">
    <source>
        <dbReference type="Proteomes" id="UP001369086"/>
    </source>
</evidence>
<name>A0ABR0YN15_HUSHU</name>
<dbReference type="InterPro" id="IPR028030">
    <property type="entry name" value="DUF4592"/>
</dbReference>
<feature type="compositionally biased region" description="Basic and acidic residues" evidence="1">
    <location>
        <begin position="440"/>
        <end position="455"/>
    </location>
</feature>
<feature type="domain" description="DUF4592" evidence="2">
    <location>
        <begin position="144"/>
        <end position="265"/>
    </location>
</feature>
<feature type="compositionally biased region" description="Polar residues" evidence="1">
    <location>
        <begin position="333"/>
        <end position="353"/>
    </location>
</feature>
<feature type="compositionally biased region" description="Polar residues" evidence="1">
    <location>
        <begin position="181"/>
        <end position="207"/>
    </location>
</feature>
<dbReference type="PANTHER" id="PTHR47743">
    <property type="entry name" value="KIAA1210 / KIAA1211 FAMILY MEMBER"/>
    <property type="match status" value="1"/>
</dbReference>
<feature type="compositionally biased region" description="Polar residues" evidence="1">
    <location>
        <begin position="360"/>
        <end position="374"/>
    </location>
</feature>
<feature type="region of interest" description="Disordered" evidence="1">
    <location>
        <begin position="22"/>
        <end position="41"/>
    </location>
</feature>
<feature type="compositionally biased region" description="Basic and acidic residues" evidence="1">
    <location>
        <begin position="875"/>
        <end position="902"/>
    </location>
</feature>
<dbReference type="Proteomes" id="UP001369086">
    <property type="component" value="Unassembled WGS sequence"/>
</dbReference>
<dbReference type="InterPro" id="IPR026713">
    <property type="entry name" value="CRACD-like"/>
</dbReference>
<feature type="compositionally biased region" description="Basic and acidic residues" evidence="1">
    <location>
        <begin position="24"/>
        <end position="39"/>
    </location>
</feature>
<organism evidence="3 4">
    <name type="scientific">Huso huso</name>
    <name type="common">Beluga</name>
    <name type="synonym">Acipenser huso</name>
    <dbReference type="NCBI Taxonomy" id="61971"/>
    <lineage>
        <taxon>Eukaryota</taxon>
        <taxon>Metazoa</taxon>
        <taxon>Chordata</taxon>
        <taxon>Craniata</taxon>
        <taxon>Vertebrata</taxon>
        <taxon>Euteleostomi</taxon>
        <taxon>Actinopterygii</taxon>
        <taxon>Chondrostei</taxon>
        <taxon>Acipenseriformes</taxon>
        <taxon>Acipenseridae</taxon>
        <taxon>Huso</taxon>
    </lineage>
</organism>
<feature type="compositionally biased region" description="Low complexity" evidence="1">
    <location>
        <begin position="220"/>
        <end position="238"/>
    </location>
</feature>
<feature type="region of interest" description="Disordered" evidence="1">
    <location>
        <begin position="729"/>
        <end position="783"/>
    </location>
</feature>
<evidence type="ECO:0000313" key="3">
    <source>
        <dbReference type="EMBL" id="KAK6473811.1"/>
    </source>
</evidence>
<dbReference type="Pfam" id="PF15262">
    <property type="entry name" value="DUF4592"/>
    <property type="match status" value="1"/>
</dbReference>
<feature type="compositionally biased region" description="Basic and acidic residues" evidence="1">
    <location>
        <begin position="568"/>
        <end position="587"/>
    </location>
</feature>
<accession>A0ABR0YN15</accession>